<keyword evidence="2" id="KW-0812">Transmembrane</keyword>
<evidence type="ECO:0000256" key="1">
    <source>
        <dbReference type="SAM" id="MobiDB-lite"/>
    </source>
</evidence>
<feature type="domain" description="BioF2-like acetyltransferase" evidence="3">
    <location>
        <begin position="693"/>
        <end position="830"/>
    </location>
</feature>
<keyword evidence="2" id="KW-0472">Membrane</keyword>
<evidence type="ECO:0000256" key="2">
    <source>
        <dbReference type="SAM" id="Phobius"/>
    </source>
</evidence>
<feature type="region of interest" description="Disordered" evidence="1">
    <location>
        <begin position="1"/>
        <end position="98"/>
    </location>
</feature>
<dbReference type="Gene3D" id="3.40.630.30">
    <property type="match status" value="1"/>
</dbReference>
<dbReference type="Proteomes" id="UP001497600">
    <property type="component" value="Chromosome C"/>
</dbReference>
<feature type="transmembrane region" description="Helical" evidence="2">
    <location>
        <begin position="109"/>
        <end position="134"/>
    </location>
</feature>
<dbReference type="InterPro" id="IPR016181">
    <property type="entry name" value="Acyl_CoA_acyltransferase"/>
</dbReference>
<evidence type="ECO:0000259" key="3">
    <source>
        <dbReference type="Pfam" id="PF13480"/>
    </source>
</evidence>
<feature type="transmembrane region" description="Helical" evidence="2">
    <location>
        <begin position="140"/>
        <end position="161"/>
    </location>
</feature>
<feature type="transmembrane region" description="Helical" evidence="2">
    <location>
        <begin position="182"/>
        <end position="202"/>
    </location>
</feature>
<evidence type="ECO:0000313" key="4">
    <source>
        <dbReference type="EMBL" id="CAK7900881.1"/>
    </source>
</evidence>
<sequence length="867" mass="96520">MVDHAENKHEKEEEVVFEREKPKNKKRGNKNGNKNTKTDGKEIEGKSKEDPELSLKTLKETPHKSSKDNSEKSTPPPPPPPSESTMGPTQTDPSQQQPAAKKTKKWYDFLLTVWTAIFIDLVINVANIILILYFSGEYNVVQSFSVASTVIALIVLALCIFDRVNKRKRYLAQSHRLSIAMSIARHLLSFGIIGMIIAKIVYMMAGTIYNPINVTEDARVDLALPFGVRLAILLIEVGTVCADCMILCRVWKVPKKGKSQLLMTLACFFNFILGIVEIKLYHDGAMGHGKPIKILPVLYLYTDAFIICGSTMGICLTMIITEANRLSETIGKVTLFLDCYFSVVTFLSLISFANSIVLRSGDNNWKVSLAIPAIFGCCMILCIMIITFSRALRSRLPPALEVEELNLSSLTKDQKSAYAKLITFNAKSNPGVSGEAVISLMEAYSQTELEDMNCTILRVYRTPPTDQPEDGSYTASRTWETLDLQKTVFDDEETLISLDMPEPKPLSKNQRKKLAKKAAAEAAAGGTPFPLELSTEQDIKEKVKFHDELMATEALVLLTSIERYDLTATLTGCMGRFAQKCFGKNGLSELLCIRFGLLAFHWPFVRSTFYCSNSKHPVARSAAVMYAISSWNKKQHKSKRCTVLLDPTYKHAYSEQAIRFGGWFRIALPPSHIINLKPHKNKSITEYFKSIKYRNQDGAFKAAGGVTVEEKDFDKESCDTVMKLWHNIAEGRTSKGNTSVLAEPDSQFIHKIGSTANGQNNRSLLFLKVDDEVIASCVLFRIGDTITSDLQGLHHDKARPLKAYFVMMQEVITIALREGKSFVDFGPTTEKPKLDIGCQSVPLTGALRTSSPLLSIIAKCAADCVKV</sequence>
<feature type="transmembrane region" description="Helical" evidence="2">
    <location>
        <begin position="369"/>
        <end position="388"/>
    </location>
</feature>
<reference evidence="4 5" key="1">
    <citation type="submission" date="2024-01" db="EMBL/GenBank/DDBJ databases">
        <authorList>
            <consortium name="Genoscope - CEA"/>
            <person name="William W."/>
        </authorList>
    </citation>
    <scope>NUCLEOTIDE SEQUENCE [LARGE SCALE GENOMIC DNA]</scope>
    <source>
        <strain evidence="4 5">29B2s-10</strain>
    </source>
</reference>
<dbReference type="SUPFAM" id="SSF55729">
    <property type="entry name" value="Acyl-CoA N-acyltransferases (Nat)"/>
    <property type="match status" value="1"/>
</dbReference>
<gene>
    <name evidence="4" type="ORF">CAAN4_C09428</name>
</gene>
<feature type="transmembrane region" description="Helical" evidence="2">
    <location>
        <begin position="298"/>
        <end position="321"/>
    </location>
</feature>
<protein>
    <recommendedName>
        <fullName evidence="3">BioF2-like acetyltransferase domain-containing protein</fullName>
    </recommendedName>
</protein>
<dbReference type="EMBL" id="OZ004255">
    <property type="protein sequence ID" value="CAK7900881.1"/>
    <property type="molecule type" value="Genomic_DNA"/>
</dbReference>
<feature type="transmembrane region" description="Helical" evidence="2">
    <location>
        <begin position="333"/>
        <end position="357"/>
    </location>
</feature>
<organism evidence="4 5">
    <name type="scientific">[Candida] anglica</name>
    <dbReference type="NCBI Taxonomy" id="148631"/>
    <lineage>
        <taxon>Eukaryota</taxon>
        <taxon>Fungi</taxon>
        <taxon>Dikarya</taxon>
        <taxon>Ascomycota</taxon>
        <taxon>Saccharomycotina</taxon>
        <taxon>Pichiomycetes</taxon>
        <taxon>Debaryomycetaceae</taxon>
        <taxon>Kurtzmaniella</taxon>
    </lineage>
</organism>
<keyword evidence="5" id="KW-1185">Reference proteome</keyword>
<name>A0ABP0E9E2_9ASCO</name>
<proteinExistence type="predicted"/>
<evidence type="ECO:0000313" key="5">
    <source>
        <dbReference type="Proteomes" id="UP001497600"/>
    </source>
</evidence>
<accession>A0ABP0E9E2</accession>
<feature type="compositionally biased region" description="Basic and acidic residues" evidence="1">
    <location>
        <begin position="1"/>
        <end position="21"/>
    </location>
</feature>
<feature type="compositionally biased region" description="Polar residues" evidence="1">
    <location>
        <begin position="83"/>
        <end position="98"/>
    </location>
</feature>
<dbReference type="Pfam" id="PF13480">
    <property type="entry name" value="Acetyltransf_6"/>
    <property type="match status" value="1"/>
</dbReference>
<keyword evidence="2" id="KW-1133">Transmembrane helix</keyword>
<dbReference type="InterPro" id="IPR038740">
    <property type="entry name" value="BioF2-like_GNAT_dom"/>
</dbReference>
<feature type="transmembrane region" description="Helical" evidence="2">
    <location>
        <begin position="260"/>
        <end position="278"/>
    </location>
</feature>
<feature type="compositionally biased region" description="Basic and acidic residues" evidence="1">
    <location>
        <begin position="36"/>
        <end position="71"/>
    </location>
</feature>